<gene>
    <name evidence="3" type="ORF">SeMB42_g07260</name>
</gene>
<feature type="region of interest" description="Disordered" evidence="1">
    <location>
        <begin position="183"/>
        <end position="346"/>
    </location>
</feature>
<feature type="compositionally biased region" description="Pro residues" evidence="1">
    <location>
        <begin position="620"/>
        <end position="629"/>
    </location>
</feature>
<dbReference type="PROSITE" id="PS50021">
    <property type="entry name" value="CH"/>
    <property type="match status" value="1"/>
</dbReference>
<feature type="region of interest" description="Disordered" evidence="1">
    <location>
        <begin position="648"/>
        <end position="678"/>
    </location>
</feature>
<feature type="compositionally biased region" description="Basic residues" evidence="1">
    <location>
        <begin position="291"/>
        <end position="302"/>
    </location>
</feature>
<feature type="compositionally biased region" description="Polar residues" evidence="1">
    <location>
        <begin position="226"/>
        <end position="236"/>
    </location>
</feature>
<evidence type="ECO:0000313" key="4">
    <source>
        <dbReference type="Proteomes" id="UP000317494"/>
    </source>
</evidence>
<feature type="region of interest" description="Disordered" evidence="1">
    <location>
        <begin position="504"/>
        <end position="556"/>
    </location>
</feature>
<dbReference type="Gene3D" id="1.10.418.10">
    <property type="entry name" value="Calponin-like domain"/>
    <property type="match status" value="1"/>
</dbReference>
<reference evidence="3 4" key="1">
    <citation type="journal article" date="2019" name="Sci. Rep.">
        <title>Comparative genomics of chytrid fungi reveal insights into the obligate biotrophic and pathogenic lifestyle of Synchytrium endobioticum.</title>
        <authorList>
            <person name="van de Vossenberg B.T.L.H."/>
            <person name="Warris S."/>
            <person name="Nguyen H.D.T."/>
            <person name="van Gent-Pelzer M.P.E."/>
            <person name="Joly D.L."/>
            <person name="van de Geest H.C."/>
            <person name="Bonants P.J.M."/>
            <person name="Smith D.S."/>
            <person name="Levesque C.A."/>
            <person name="van der Lee T.A.J."/>
        </authorList>
    </citation>
    <scope>NUCLEOTIDE SEQUENCE [LARGE SCALE GENOMIC DNA]</scope>
    <source>
        <strain evidence="3 4">MB42</strain>
    </source>
</reference>
<feature type="region of interest" description="Disordered" evidence="1">
    <location>
        <begin position="461"/>
        <end position="484"/>
    </location>
</feature>
<evidence type="ECO:0000256" key="1">
    <source>
        <dbReference type="SAM" id="MobiDB-lite"/>
    </source>
</evidence>
<comment type="caution">
    <text evidence="3">The sequence shown here is derived from an EMBL/GenBank/DDBJ whole genome shotgun (WGS) entry which is preliminary data.</text>
</comment>
<dbReference type="InterPro" id="IPR001715">
    <property type="entry name" value="CH_dom"/>
</dbReference>
<feature type="compositionally biased region" description="Basic and acidic residues" evidence="1">
    <location>
        <begin position="461"/>
        <end position="471"/>
    </location>
</feature>
<feature type="compositionally biased region" description="Pro residues" evidence="1">
    <location>
        <begin position="200"/>
        <end position="213"/>
    </location>
</feature>
<dbReference type="STRING" id="286115.A0A507C5L5"/>
<keyword evidence="4" id="KW-1185">Reference proteome</keyword>
<accession>A0A507C5L5</accession>
<dbReference type="Pfam" id="PF00307">
    <property type="entry name" value="CH"/>
    <property type="match status" value="1"/>
</dbReference>
<dbReference type="SUPFAM" id="SSF47576">
    <property type="entry name" value="Calponin-homology domain, CH-domain"/>
    <property type="match status" value="1"/>
</dbReference>
<dbReference type="Proteomes" id="UP000317494">
    <property type="component" value="Unassembled WGS sequence"/>
</dbReference>
<dbReference type="EMBL" id="QEAN01000488">
    <property type="protein sequence ID" value="TPX34942.1"/>
    <property type="molecule type" value="Genomic_DNA"/>
</dbReference>
<feature type="compositionally biased region" description="Low complexity" evidence="1">
    <location>
        <begin position="183"/>
        <end position="199"/>
    </location>
</feature>
<evidence type="ECO:0000259" key="2">
    <source>
        <dbReference type="PROSITE" id="PS50021"/>
    </source>
</evidence>
<feature type="domain" description="Calponin-homology (CH)" evidence="2">
    <location>
        <begin position="683"/>
        <end position="788"/>
    </location>
</feature>
<protein>
    <recommendedName>
        <fullName evidence="2">Calponin-homology (CH) domain-containing protein</fullName>
    </recommendedName>
</protein>
<dbReference type="VEuPathDB" id="FungiDB:SeMB42_g07260"/>
<feature type="region of interest" description="Disordered" evidence="1">
    <location>
        <begin position="387"/>
        <end position="427"/>
    </location>
</feature>
<feature type="compositionally biased region" description="Low complexity" evidence="1">
    <location>
        <begin position="320"/>
        <end position="346"/>
    </location>
</feature>
<proteinExistence type="predicted"/>
<organism evidence="3 4">
    <name type="scientific">Synchytrium endobioticum</name>
    <dbReference type="NCBI Taxonomy" id="286115"/>
    <lineage>
        <taxon>Eukaryota</taxon>
        <taxon>Fungi</taxon>
        <taxon>Fungi incertae sedis</taxon>
        <taxon>Chytridiomycota</taxon>
        <taxon>Chytridiomycota incertae sedis</taxon>
        <taxon>Chytridiomycetes</taxon>
        <taxon>Synchytriales</taxon>
        <taxon>Synchytriaceae</taxon>
        <taxon>Synchytrium</taxon>
    </lineage>
</organism>
<dbReference type="AlphaFoldDB" id="A0A507C5L5"/>
<dbReference type="InterPro" id="IPR036872">
    <property type="entry name" value="CH_dom_sf"/>
</dbReference>
<name>A0A507C5L5_9FUNG</name>
<feature type="region of interest" description="Disordered" evidence="1">
    <location>
        <begin position="614"/>
        <end position="635"/>
    </location>
</feature>
<evidence type="ECO:0000313" key="3">
    <source>
        <dbReference type="EMBL" id="TPX34942.1"/>
    </source>
</evidence>
<sequence length="788" mass="84159">MDLLAPQTTKLASLISLLESSSTDQHAILSEATSLLQHATSFHHAMTSLSAAAHATVDGKLVYALKSIVKDCSSKADAAVKREMEKLTNVVLDEITPLLSPSALSHAIHDIRAATSALSPADELDLLVQDYIQTCFRPRAKDLYSQMLYAAYYSACRHLEQNMTTMIQRLDAVATSAAASNAGLRSPDALPDSPLDHSLPLPPRHTPPPPPTPSSSIKLPPAGPLQTDSSPDYTSNEEPRPIALRSGNLMGDLNRMLAAPPKLPRPKDEDDLGDNAEGASLEEPRMEHLTKARVRGPAKRSRYSNAGVAEPPESEDPEISTAPTPAASTLPAQTSQQSTTVPTSVPVQPIVAQPIVAKPPPASDKSSAFGKSLKSFFGVNKHKTATTSVAPTIPSNPPPAAALIPDSSQQQQPSPPPPTTSIHKPTLSASGPIYLVATSATTPTVDTNVEDSVTMPVAEIKAAEPDSDPERGPFIPARPKKAKPTNAMSAMAAAMRQAVKITNTSSGEDGAVGNEESPAIDTASIPRRGSTFSISSDRRKSSVSTLDSEKARPLSMGMDRPASMAQKWTMHGLSRLGIAVHCPLLVVMVSNIYQFSPPKPSVFKLPPGAVSIMPGGKPQVHPPARPPKPSELTAELGPLTYPTVEDARMASPSQELPPDEPVKQHPQTSLTPAARKVAPGDDRALEKMALEWLNANLSSQNMALDSIYSFNDGGLSLIYALEKVTGESVGRYRKITTMQVQRIDNLSMLLQFLQKKGVDTRYVSPQDLLSEDRSKILTLYSALMKKFP</sequence>